<dbReference type="AlphaFoldDB" id="A0A4Y2ECC5"/>
<accession>A0A4Y2ECC5</accession>
<evidence type="ECO:0000313" key="3">
    <source>
        <dbReference type="Proteomes" id="UP000499080"/>
    </source>
</evidence>
<evidence type="ECO:0000256" key="1">
    <source>
        <dbReference type="SAM" id="MobiDB-lite"/>
    </source>
</evidence>
<organism evidence="2 3">
    <name type="scientific">Araneus ventricosus</name>
    <name type="common">Orbweaver spider</name>
    <name type="synonym">Epeira ventricosa</name>
    <dbReference type="NCBI Taxonomy" id="182803"/>
    <lineage>
        <taxon>Eukaryota</taxon>
        <taxon>Metazoa</taxon>
        <taxon>Ecdysozoa</taxon>
        <taxon>Arthropoda</taxon>
        <taxon>Chelicerata</taxon>
        <taxon>Arachnida</taxon>
        <taxon>Araneae</taxon>
        <taxon>Araneomorphae</taxon>
        <taxon>Entelegynae</taxon>
        <taxon>Araneoidea</taxon>
        <taxon>Araneidae</taxon>
        <taxon>Araneus</taxon>
    </lineage>
</organism>
<dbReference type="EMBL" id="BGPR01000570">
    <property type="protein sequence ID" value="GBM26823.1"/>
    <property type="molecule type" value="Genomic_DNA"/>
</dbReference>
<proteinExistence type="predicted"/>
<reference evidence="2 3" key="1">
    <citation type="journal article" date="2019" name="Sci. Rep.">
        <title>Orb-weaving spider Araneus ventricosus genome elucidates the spidroin gene catalogue.</title>
        <authorList>
            <person name="Kono N."/>
            <person name="Nakamura H."/>
            <person name="Ohtoshi R."/>
            <person name="Moran D.A.P."/>
            <person name="Shinohara A."/>
            <person name="Yoshida Y."/>
            <person name="Fujiwara M."/>
            <person name="Mori M."/>
            <person name="Tomita M."/>
            <person name="Arakawa K."/>
        </authorList>
    </citation>
    <scope>NUCLEOTIDE SEQUENCE [LARGE SCALE GENOMIC DNA]</scope>
</reference>
<feature type="compositionally biased region" description="Polar residues" evidence="1">
    <location>
        <begin position="78"/>
        <end position="93"/>
    </location>
</feature>
<comment type="caution">
    <text evidence="2">The sequence shown here is derived from an EMBL/GenBank/DDBJ whole genome shotgun (WGS) entry which is preliminary data.</text>
</comment>
<dbReference type="Proteomes" id="UP000499080">
    <property type="component" value="Unassembled WGS sequence"/>
</dbReference>
<keyword evidence="3" id="KW-1185">Reference proteome</keyword>
<protein>
    <submittedName>
        <fullName evidence="2">Uncharacterized protein</fullName>
    </submittedName>
</protein>
<name>A0A4Y2ECC5_ARAVE</name>
<gene>
    <name evidence="2" type="ORF">AVEN_32075_1</name>
</gene>
<sequence length="107" mass="11732">MQVVIANTSKAFVIHCGLAPFCLIISSRDELFLLAPLKPGILRRIRHGHLPHSLLQPSLKAHGNGLRLARIIGPLSRLSTKRSQSLTSPQKKPTASDRPSPLLRGNF</sequence>
<evidence type="ECO:0000313" key="2">
    <source>
        <dbReference type="EMBL" id="GBM26823.1"/>
    </source>
</evidence>
<feature type="region of interest" description="Disordered" evidence="1">
    <location>
        <begin position="78"/>
        <end position="107"/>
    </location>
</feature>